<dbReference type="PATRIC" id="fig|161896.4.peg.1683"/>
<evidence type="ECO:0000256" key="6">
    <source>
        <dbReference type="ARBA" id="ARBA00022970"/>
    </source>
</evidence>
<evidence type="ECO:0000313" key="10">
    <source>
        <dbReference type="Proteomes" id="UP000033566"/>
    </source>
</evidence>
<evidence type="ECO:0000256" key="2">
    <source>
        <dbReference type="ARBA" id="ARBA00008540"/>
    </source>
</evidence>
<evidence type="ECO:0000256" key="5">
    <source>
        <dbReference type="ARBA" id="ARBA00022692"/>
    </source>
</evidence>
<accession>A0A0F6QXN9</accession>
<dbReference type="OrthoDB" id="9783920at2"/>
<keyword evidence="5" id="KW-0812">Transmembrane</keyword>
<dbReference type="GO" id="GO:0005886">
    <property type="term" value="C:plasma membrane"/>
    <property type="evidence" value="ECO:0007669"/>
    <property type="project" value="UniProtKB-SubCell"/>
</dbReference>
<dbReference type="GO" id="GO:0015188">
    <property type="term" value="F:L-isoleucine transmembrane transporter activity"/>
    <property type="evidence" value="ECO:0007669"/>
    <property type="project" value="TreeGrafter"/>
</dbReference>
<comment type="subcellular location">
    <subcellularLocation>
        <location evidence="1">Cell membrane</location>
        <topology evidence="1">Multi-pass membrane protein</topology>
    </subcellularLocation>
</comment>
<keyword evidence="6" id="KW-0029">Amino-acid transport</keyword>
<dbReference type="GO" id="GO:0015820">
    <property type="term" value="P:L-leucine transport"/>
    <property type="evidence" value="ECO:0007669"/>
    <property type="project" value="TreeGrafter"/>
</dbReference>
<keyword evidence="7" id="KW-1133">Transmembrane helix</keyword>
<organism evidence="9 10">
    <name type="scientific">Corynebacterium camporealensis</name>
    <dbReference type="NCBI Taxonomy" id="161896"/>
    <lineage>
        <taxon>Bacteria</taxon>
        <taxon>Bacillati</taxon>
        <taxon>Actinomycetota</taxon>
        <taxon>Actinomycetes</taxon>
        <taxon>Mycobacteriales</taxon>
        <taxon>Corynebacteriaceae</taxon>
        <taxon>Corynebacterium</taxon>
    </lineage>
</organism>
<dbReference type="NCBIfam" id="TIGR00796">
    <property type="entry name" value="livcs"/>
    <property type="match status" value="1"/>
</dbReference>
<dbReference type="PANTHER" id="PTHR30588:SF0">
    <property type="entry name" value="BRANCHED-CHAIN AMINO ACID PERMEASE BRNQ"/>
    <property type="match status" value="1"/>
</dbReference>
<dbReference type="GO" id="GO:0015190">
    <property type="term" value="F:L-leucine transmembrane transporter activity"/>
    <property type="evidence" value="ECO:0007669"/>
    <property type="project" value="TreeGrafter"/>
</dbReference>
<dbReference type="STRING" id="161896.UL81_08600"/>
<evidence type="ECO:0000256" key="1">
    <source>
        <dbReference type="ARBA" id="ARBA00004651"/>
    </source>
</evidence>
<dbReference type="GO" id="GO:0005304">
    <property type="term" value="F:L-valine transmembrane transporter activity"/>
    <property type="evidence" value="ECO:0007669"/>
    <property type="project" value="TreeGrafter"/>
</dbReference>
<keyword evidence="8" id="KW-0472">Membrane</keyword>
<reference evidence="9 10" key="1">
    <citation type="journal article" date="2015" name="Genome Announc.">
        <title>Complete Genome Sequence of Corynebacterium camporealensis DSM 44610, Isolated from the Milk of a Manchega Sheep with Subclinical Mastitis.</title>
        <authorList>
            <person name="Ruckert C."/>
            <person name="Albersmeier A."/>
            <person name="Winkler A."/>
            <person name="Tauch A."/>
        </authorList>
    </citation>
    <scope>NUCLEOTIDE SEQUENCE [LARGE SCALE GENOMIC DNA]</scope>
    <source>
        <strain evidence="9 10">DSM 44610</strain>
    </source>
</reference>
<evidence type="ECO:0000256" key="3">
    <source>
        <dbReference type="ARBA" id="ARBA00022448"/>
    </source>
</evidence>
<keyword evidence="10" id="KW-1185">Reference proteome</keyword>
<dbReference type="PANTHER" id="PTHR30588">
    <property type="entry name" value="BRANCHED-CHAIN AMINO ACID TRANSPORT SYSTEM 2 CARRIER PROTEIN"/>
    <property type="match status" value="1"/>
</dbReference>
<evidence type="ECO:0000313" key="9">
    <source>
        <dbReference type="EMBL" id="AKE39670.1"/>
    </source>
</evidence>
<dbReference type="AlphaFoldDB" id="A0A0F6QXN9"/>
<keyword evidence="4" id="KW-1003">Cell membrane</keyword>
<name>A0A0F6QXN9_9CORY</name>
<proteinExistence type="inferred from homology"/>
<dbReference type="HOGENOM" id="CLU_036807_0_1_11"/>
<dbReference type="Pfam" id="PF05525">
    <property type="entry name" value="Branch_AA_trans"/>
    <property type="match status" value="1"/>
</dbReference>
<dbReference type="KEGG" id="ccj:UL81_08600"/>
<dbReference type="InterPro" id="IPR004685">
    <property type="entry name" value="Brnchd-chn_aa_trnsp_Livcs"/>
</dbReference>
<evidence type="ECO:0000256" key="8">
    <source>
        <dbReference type="ARBA" id="ARBA00023136"/>
    </source>
</evidence>
<keyword evidence="3" id="KW-0813">Transport</keyword>
<dbReference type="GO" id="GO:0015818">
    <property type="term" value="P:isoleucine transport"/>
    <property type="evidence" value="ECO:0007669"/>
    <property type="project" value="TreeGrafter"/>
</dbReference>
<sequence>MASSSTAVGAPNKKGGILTVIAASLMLFSMFFGAGNLIFPPMVGVSSGTNFWPAVIGFLAAGVLLPVLAIVAVAISGRSVRDLGANGGAFFGVVFAVMAYLSIGAFYALPRTGAVSMETAITPLFGWEGTMANGLFNAVFFLIALALSWRPTTIIDTLGRFLTPALVILLVILITLAAFANGRNPGTPTEDYMDAPMVTGLFEGYNTMDAIAGLAFSIVIVTSLREKGFKTKGAQVRSTITASLIAGALLAAIYLGLAWISQTLPGGQEYDSGATLLADAANLTMGTVGQSVFSAIVILACLTTAVGLITATSEFFAMLVPKTNYHLWACLFTAMSILFAFQGLDTVLSIAVPFITFLYPPAITLILLTLIQPLVKNAVVFYWTFRLALWVSVIWSALTVITNQGWTPFLENFLALSPGQALDLGWAVPTAIAAVIGVIIDAATKAGEKYEERKAAAEADAKASANAETTTAPTA</sequence>
<evidence type="ECO:0000256" key="7">
    <source>
        <dbReference type="ARBA" id="ARBA00022989"/>
    </source>
</evidence>
<comment type="similarity">
    <text evidence="2">Belongs to the branched chain amino acid transporter family.</text>
</comment>
<protein>
    <submittedName>
        <fullName evidence="9">Branched-chain amino acid uptake carrier</fullName>
    </submittedName>
</protein>
<evidence type="ECO:0000256" key="4">
    <source>
        <dbReference type="ARBA" id="ARBA00022475"/>
    </source>
</evidence>
<dbReference type="RefSeq" id="WP_035107331.1">
    <property type="nucleotide sequence ID" value="NZ_CP011311.1"/>
</dbReference>
<gene>
    <name evidence="9" type="primary">brnQ</name>
    <name evidence="9" type="ORF">UL81_08600</name>
</gene>
<dbReference type="Proteomes" id="UP000033566">
    <property type="component" value="Chromosome"/>
</dbReference>
<dbReference type="EMBL" id="CP011311">
    <property type="protein sequence ID" value="AKE39670.1"/>
    <property type="molecule type" value="Genomic_DNA"/>
</dbReference>